<dbReference type="Pfam" id="PF25794">
    <property type="entry name" value="SACS"/>
    <property type="match status" value="1"/>
</dbReference>
<dbReference type="PANTHER" id="PTHR47839">
    <property type="entry name" value="DOMAIN PROTEIN, PUTATIVE (AFU_ORTHOLOGUE AFUA_6G04830)-RELATED"/>
    <property type="match status" value="1"/>
</dbReference>
<organism evidence="3 4">
    <name type="scientific">Paxillus involutus ATCC 200175</name>
    <dbReference type="NCBI Taxonomy" id="664439"/>
    <lineage>
        <taxon>Eukaryota</taxon>
        <taxon>Fungi</taxon>
        <taxon>Dikarya</taxon>
        <taxon>Basidiomycota</taxon>
        <taxon>Agaricomycotina</taxon>
        <taxon>Agaricomycetes</taxon>
        <taxon>Agaricomycetidae</taxon>
        <taxon>Boletales</taxon>
        <taxon>Paxilineae</taxon>
        <taxon>Paxillaceae</taxon>
        <taxon>Paxillus</taxon>
    </lineage>
</organism>
<reference evidence="3 4" key="1">
    <citation type="submission" date="2014-06" db="EMBL/GenBank/DDBJ databases">
        <authorList>
            <consortium name="DOE Joint Genome Institute"/>
            <person name="Kuo A."/>
            <person name="Kohler A."/>
            <person name="Nagy L.G."/>
            <person name="Floudas D."/>
            <person name="Copeland A."/>
            <person name="Barry K.W."/>
            <person name="Cichocki N."/>
            <person name="Veneault-Fourrey C."/>
            <person name="LaButti K."/>
            <person name="Lindquist E.A."/>
            <person name="Lipzen A."/>
            <person name="Lundell T."/>
            <person name="Morin E."/>
            <person name="Murat C."/>
            <person name="Sun H."/>
            <person name="Tunlid A."/>
            <person name="Henrissat B."/>
            <person name="Grigoriev I.V."/>
            <person name="Hibbett D.S."/>
            <person name="Martin F."/>
            <person name="Nordberg H.P."/>
            <person name="Cantor M.N."/>
            <person name="Hua S.X."/>
        </authorList>
    </citation>
    <scope>NUCLEOTIDE SEQUENCE [LARGE SCALE GENOMIC DNA]</scope>
    <source>
        <strain evidence="3 4">ATCC 200175</strain>
    </source>
</reference>
<feature type="region of interest" description="Disordered" evidence="1">
    <location>
        <begin position="259"/>
        <end position="307"/>
    </location>
</feature>
<evidence type="ECO:0000313" key="3">
    <source>
        <dbReference type="EMBL" id="KIJ11035.1"/>
    </source>
</evidence>
<dbReference type="PANTHER" id="PTHR47839:SF1">
    <property type="entry name" value="DOMAIN PROTEIN, PUTATIVE (AFU_ORTHOLOGUE AFUA_6G04830)-RELATED"/>
    <property type="match status" value="1"/>
</dbReference>
<evidence type="ECO:0000313" key="4">
    <source>
        <dbReference type="Proteomes" id="UP000053647"/>
    </source>
</evidence>
<dbReference type="InterPro" id="IPR022155">
    <property type="entry name" value="DUF3684"/>
</dbReference>
<proteinExistence type="predicted"/>
<dbReference type="Gene3D" id="3.30.565.10">
    <property type="entry name" value="Histidine kinase-like ATPase, C-terminal domain"/>
    <property type="match status" value="1"/>
</dbReference>
<dbReference type="AlphaFoldDB" id="A0A0C9T5P5"/>
<dbReference type="OrthoDB" id="10031156at2759"/>
<dbReference type="SUPFAM" id="SSF55874">
    <property type="entry name" value="ATPase domain of HSP90 chaperone/DNA topoisomerase II/histidine kinase"/>
    <property type="match status" value="1"/>
</dbReference>
<accession>A0A0C9T5P5</accession>
<reference evidence="4" key="2">
    <citation type="submission" date="2015-01" db="EMBL/GenBank/DDBJ databases">
        <title>Evolutionary Origins and Diversification of the Mycorrhizal Mutualists.</title>
        <authorList>
            <consortium name="DOE Joint Genome Institute"/>
            <consortium name="Mycorrhizal Genomics Consortium"/>
            <person name="Kohler A."/>
            <person name="Kuo A."/>
            <person name="Nagy L.G."/>
            <person name="Floudas D."/>
            <person name="Copeland A."/>
            <person name="Barry K.W."/>
            <person name="Cichocki N."/>
            <person name="Veneault-Fourrey C."/>
            <person name="LaButti K."/>
            <person name="Lindquist E.A."/>
            <person name="Lipzen A."/>
            <person name="Lundell T."/>
            <person name="Morin E."/>
            <person name="Murat C."/>
            <person name="Riley R."/>
            <person name="Ohm R."/>
            <person name="Sun H."/>
            <person name="Tunlid A."/>
            <person name="Henrissat B."/>
            <person name="Grigoriev I.V."/>
            <person name="Hibbett D.S."/>
            <person name="Martin F."/>
        </authorList>
    </citation>
    <scope>NUCLEOTIDE SEQUENCE [LARGE SCALE GENOMIC DNA]</scope>
    <source>
        <strain evidence="4">ATCC 200175</strain>
    </source>
</reference>
<dbReference type="InterPro" id="IPR036890">
    <property type="entry name" value="HATPase_C_sf"/>
</dbReference>
<dbReference type="Proteomes" id="UP000053647">
    <property type="component" value="Unassembled WGS sequence"/>
</dbReference>
<sequence length="793" mass="89300">MNADYGGQSTEVTVNQRSLVEKVLSRYPEEFTVFRELVQNADDAGAGNVQIEFNTKDYTRPIPYSGDEATDGRNIDLNKVKVFKWVVSNDGDKLQQNDWDRLTNIAAGNPDDQKIGAFGVGFFSVFSVTEGPVISSGDRSMRMYYNQDQLMVQHGKCKATKWTMIEMEVKAEQLLMPKPFDLSRFLCTAVTFLAKVKKIAILFNGQRLSEIIKSRGEAKVIDLPKDLKTKRDAGFMHVESVQMIPQEVRVNLTKLAYSAGSKRPPASSKAVAEEQDANPAKGPGFFEGLRKKSESHPAGPTPRTLPHTNTSVVKYAIYSAQVSSAPPEDMVSGLKAATKKMPPTSFRCEAVHFSMEEHRRAMENSNEEASIGSVFRGVQALCGEGDSGHGSRLFIGQSTLQTSGSAIHLSEWNDELLCIGGLLMRVIYDTAMNDIQSRWPKSSSLLKNPLRDEALYSMKCFTFVKSTPDSKVGELLQDAFFKCSASQPFPILSNLGIRDSKDVREPHADFQPFIKEGPILDNALWSVKSTIIEQLPKEYRVTAYRFRDVHDELKRRIFTEQEMVAFIRWWLNMYEISANQRTELDAIWRKELLPCAKFHSSSQTSPRVIELSTIEKFVDPTLGSLFLQDDNLLPRNTIPLSFTKMLNANQAITTLGWERLVIVDWISYLVSPGVDPSQDIFKVPALLEDVFARLGNAWSSINATDKQRIIAHMRSVPCIPTNKGYRSPPDAYFPEADLFNELPVVRWHIPQEDSAYDVVLDALGVKRYLEWDEVQNRLVSDTECSMMRLVAYL</sequence>
<dbReference type="NCBIfam" id="NF047352">
    <property type="entry name" value="P_loop_sacsin"/>
    <property type="match status" value="1"/>
</dbReference>
<dbReference type="EMBL" id="KN819389">
    <property type="protein sequence ID" value="KIJ11035.1"/>
    <property type="molecule type" value="Genomic_DNA"/>
</dbReference>
<evidence type="ECO:0000259" key="2">
    <source>
        <dbReference type="Pfam" id="PF25794"/>
    </source>
</evidence>
<keyword evidence="4" id="KW-1185">Reference proteome</keyword>
<name>A0A0C9T5P5_PAXIN</name>
<gene>
    <name evidence="3" type="ORF">PAXINDRAFT_171967</name>
</gene>
<dbReference type="HOGENOM" id="CLU_001744_0_0_1"/>
<dbReference type="Pfam" id="PF12449">
    <property type="entry name" value="DUF3684"/>
    <property type="match status" value="1"/>
</dbReference>
<dbReference type="InterPro" id="IPR058210">
    <property type="entry name" value="SACS/Nov_dom"/>
</dbReference>
<protein>
    <recommendedName>
        <fullName evidence="2">Sacsin/Nov domain-containing protein</fullName>
    </recommendedName>
</protein>
<evidence type="ECO:0000256" key="1">
    <source>
        <dbReference type="SAM" id="MobiDB-lite"/>
    </source>
</evidence>
<feature type="domain" description="Sacsin/Nov" evidence="2">
    <location>
        <begin position="20"/>
        <end position="158"/>
    </location>
</feature>